<dbReference type="PANTHER" id="PTHR24348">
    <property type="entry name" value="SERINE/THREONINE-PROTEIN KINASE UNC-51-RELATED"/>
    <property type="match status" value="1"/>
</dbReference>
<evidence type="ECO:0000256" key="2">
    <source>
        <dbReference type="ARBA" id="ARBA00022741"/>
    </source>
</evidence>
<evidence type="ECO:0000256" key="5">
    <source>
        <dbReference type="PROSITE-ProRule" id="PRU10141"/>
    </source>
</evidence>
<dbReference type="AlphaFoldDB" id="A0A7X8SQB3"/>
<feature type="transmembrane region" description="Helical" evidence="7">
    <location>
        <begin position="327"/>
        <end position="348"/>
    </location>
</feature>
<dbReference type="SMART" id="SM00220">
    <property type="entry name" value="S_TKc"/>
    <property type="match status" value="1"/>
</dbReference>
<keyword evidence="10" id="KW-1185">Reference proteome</keyword>
<keyword evidence="7" id="KW-0812">Transmembrane</keyword>
<feature type="region of interest" description="Disordered" evidence="6">
    <location>
        <begin position="388"/>
        <end position="422"/>
    </location>
</feature>
<organism evidence="9 10">
    <name type="scientific">Flammeovirga agarivorans</name>
    <dbReference type="NCBI Taxonomy" id="2726742"/>
    <lineage>
        <taxon>Bacteria</taxon>
        <taxon>Pseudomonadati</taxon>
        <taxon>Bacteroidota</taxon>
        <taxon>Cytophagia</taxon>
        <taxon>Cytophagales</taxon>
        <taxon>Flammeovirgaceae</taxon>
        <taxon>Flammeovirga</taxon>
    </lineage>
</organism>
<dbReference type="EMBL" id="JABAIL010000012">
    <property type="protein sequence ID" value="NLR94438.1"/>
    <property type="molecule type" value="Genomic_DNA"/>
</dbReference>
<evidence type="ECO:0000256" key="3">
    <source>
        <dbReference type="ARBA" id="ARBA00022777"/>
    </source>
</evidence>
<dbReference type="Pfam" id="PF00069">
    <property type="entry name" value="Pkinase"/>
    <property type="match status" value="1"/>
</dbReference>
<dbReference type="GO" id="GO:0005776">
    <property type="term" value="C:autophagosome"/>
    <property type="evidence" value="ECO:0007669"/>
    <property type="project" value="TreeGrafter"/>
</dbReference>
<dbReference type="PANTHER" id="PTHR24348:SF22">
    <property type="entry name" value="NON-SPECIFIC SERINE_THREONINE PROTEIN KINASE"/>
    <property type="match status" value="1"/>
</dbReference>
<keyword evidence="7" id="KW-0472">Membrane</keyword>
<evidence type="ECO:0000313" key="10">
    <source>
        <dbReference type="Proteomes" id="UP000585050"/>
    </source>
</evidence>
<dbReference type="PROSITE" id="PS00107">
    <property type="entry name" value="PROTEIN_KINASE_ATP"/>
    <property type="match status" value="1"/>
</dbReference>
<name>A0A7X8SQB3_9BACT</name>
<feature type="compositionally biased region" description="Acidic residues" evidence="6">
    <location>
        <begin position="388"/>
        <end position="400"/>
    </location>
</feature>
<keyword evidence="7" id="KW-1133">Transmembrane helix</keyword>
<dbReference type="PROSITE" id="PS50011">
    <property type="entry name" value="PROTEIN_KINASE_DOM"/>
    <property type="match status" value="1"/>
</dbReference>
<dbReference type="GO" id="GO:0000407">
    <property type="term" value="C:phagophore assembly site"/>
    <property type="evidence" value="ECO:0007669"/>
    <property type="project" value="TreeGrafter"/>
</dbReference>
<dbReference type="GO" id="GO:0005524">
    <property type="term" value="F:ATP binding"/>
    <property type="evidence" value="ECO:0007669"/>
    <property type="project" value="UniProtKB-UniRule"/>
</dbReference>
<dbReference type="InterPro" id="IPR008271">
    <property type="entry name" value="Ser/Thr_kinase_AS"/>
</dbReference>
<dbReference type="RefSeq" id="WP_168885149.1">
    <property type="nucleotide sequence ID" value="NZ_JABAIL010000012.1"/>
</dbReference>
<feature type="domain" description="Protein kinase" evidence="8">
    <location>
        <begin position="9"/>
        <end position="278"/>
    </location>
</feature>
<dbReference type="InterPro" id="IPR017441">
    <property type="entry name" value="Protein_kinase_ATP_BS"/>
</dbReference>
<dbReference type="SUPFAM" id="SSF56112">
    <property type="entry name" value="Protein kinase-like (PK-like)"/>
    <property type="match status" value="1"/>
</dbReference>
<comment type="caution">
    <text evidence="9">The sequence shown here is derived from an EMBL/GenBank/DDBJ whole genome shotgun (WGS) entry which is preliminary data.</text>
</comment>
<evidence type="ECO:0000256" key="6">
    <source>
        <dbReference type="SAM" id="MobiDB-lite"/>
    </source>
</evidence>
<dbReference type="GO" id="GO:0004674">
    <property type="term" value="F:protein serine/threonine kinase activity"/>
    <property type="evidence" value="ECO:0007669"/>
    <property type="project" value="UniProtKB-KW"/>
</dbReference>
<keyword evidence="9" id="KW-0723">Serine/threonine-protein kinase</keyword>
<dbReference type="GO" id="GO:0016020">
    <property type="term" value="C:membrane"/>
    <property type="evidence" value="ECO:0007669"/>
    <property type="project" value="TreeGrafter"/>
</dbReference>
<evidence type="ECO:0000256" key="1">
    <source>
        <dbReference type="ARBA" id="ARBA00022679"/>
    </source>
</evidence>
<dbReference type="PROSITE" id="PS00108">
    <property type="entry name" value="PROTEIN_KINASE_ST"/>
    <property type="match status" value="1"/>
</dbReference>
<keyword evidence="3 9" id="KW-0418">Kinase</keyword>
<sequence>MIGKTFFNYKITKKIGDGGMATVYEAIHEQLETKAAIKILHQNLTTNENVRKRFSNEAKALYGLSHPNIVRLLNYHESEEELVMILDYVDGIDLKTYIEQNPSISELENAIPFFIQILAAFNFAHQNNIIHRDIKPSNIMVTSSGKPIILDFGIAKVADDLQISLTGTNAMMGSRPYMSPEQIKSSKHIDKRSDVYSLGITLYQLLTRESAYNTNTLSEYDLIMKIVNEPLPLPSSKNTNITPALDKVIQKATAKDPNARFESCEEFSYALNNLDEFNDSTIIEEEPNFEETKIDTTPVNEVPTEKASIPKENNQSSDNEEERKKKMIMFGGAAAAVVLLIVILTFSLSSSDDSVVTANVVEETPEETSMQIASDSLVDSLSIASLEENIDEEAPEEETPIEVVQEEAPKPKPRPQVTKPEPVRKKEEPVVVQEVVVEEPKESKQEFEVRQARLAAISTELTKLTKLYDSEQYFARSGLRRAYKLEVNMNMYIKEGKLFIHEHWEKWKANQLSTAYGWDSEGDYYDDFELSSLKPLSSNNFEKSKDGFRIRSLSLRDGNTSYFMSYNYETVIPLDSEGNSDYNKKVNIPFNWDNINEYTGNVDYKLTPLHLVDLINEAIKLSEGKKAVF</sequence>
<proteinExistence type="predicted"/>
<feature type="binding site" evidence="5">
    <location>
        <position position="38"/>
    </location>
    <ligand>
        <name>ATP</name>
        <dbReference type="ChEBI" id="CHEBI:30616"/>
    </ligand>
</feature>
<dbReference type="CDD" id="cd14014">
    <property type="entry name" value="STKc_PknB_like"/>
    <property type="match status" value="1"/>
</dbReference>
<evidence type="ECO:0000256" key="4">
    <source>
        <dbReference type="ARBA" id="ARBA00022840"/>
    </source>
</evidence>
<evidence type="ECO:0000313" key="9">
    <source>
        <dbReference type="EMBL" id="NLR94438.1"/>
    </source>
</evidence>
<accession>A0A7X8SQB3</accession>
<protein>
    <submittedName>
        <fullName evidence="9">Serine/threonine protein kinase</fullName>
    </submittedName>
</protein>
<dbReference type="InterPro" id="IPR000719">
    <property type="entry name" value="Prot_kinase_dom"/>
</dbReference>
<evidence type="ECO:0000259" key="8">
    <source>
        <dbReference type="PROSITE" id="PS50011"/>
    </source>
</evidence>
<dbReference type="Proteomes" id="UP000585050">
    <property type="component" value="Unassembled WGS sequence"/>
</dbReference>
<dbReference type="InterPro" id="IPR045269">
    <property type="entry name" value="Atg1-like"/>
</dbReference>
<gene>
    <name evidence="9" type="ORF">HGP29_24755</name>
</gene>
<keyword evidence="4 5" id="KW-0067">ATP-binding</keyword>
<keyword evidence="1" id="KW-0808">Transferase</keyword>
<dbReference type="InterPro" id="IPR011009">
    <property type="entry name" value="Kinase-like_dom_sf"/>
</dbReference>
<keyword evidence="2 5" id="KW-0547">Nucleotide-binding</keyword>
<dbReference type="Gene3D" id="1.10.510.10">
    <property type="entry name" value="Transferase(Phosphotransferase) domain 1"/>
    <property type="match status" value="1"/>
</dbReference>
<dbReference type="GO" id="GO:0005829">
    <property type="term" value="C:cytosol"/>
    <property type="evidence" value="ECO:0007669"/>
    <property type="project" value="TreeGrafter"/>
</dbReference>
<reference evidence="9 10" key="1">
    <citation type="submission" date="2020-04" db="EMBL/GenBank/DDBJ databases">
        <title>Flammeovirga sp. SR4, a novel species isolated from seawater.</title>
        <authorList>
            <person name="Wang X."/>
        </authorList>
    </citation>
    <scope>NUCLEOTIDE SEQUENCE [LARGE SCALE GENOMIC DNA]</scope>
    <source>
        <strain evidence="9 10">SR4</strain>
    </source>
</reference>
<feature type="region of interest" description="Disordered" evidence="6">
    <location>
        <begin position="284"/>
        <end position="322"/>
    </location>
</feature>
<evidence type="ECO:0000256" key="7">
    <source>
        <dbReference type="SAM" id="Phobius"/>
    </source>
</evidence>